<dbReference type="InterPro" id="IPR042047">
    <property type="entry name" value="SleB_dom1"/>
</dbReference>
<name>A0A2W4Z586_9SPHN</name>
<feature type="region of interest" description="Disordered" evidence="1">
    <location>
        <begin position="380"/>
        <end position="429"/>
    </location>
</feature>
<dbReference type="Pfam" id="PF07486">
    <property type="entry name" value="Hydrolase_2"/>
    <property type="match status" value="1"/>
</dbReference>
<evidence type="ECO:0000256" key="1">
    <source>
        <dbReference type="SAM" id="MobiDB-lite"/>
    </source>
</evidence>
<feature type="compositionally biased region" description="Pro residues" evidence="1">
    <location>
        <begin position="420"/>
        <end position="429"/>
    </location>
</feature>
<dbReference type="Proteomes" id="UP000248614">
    <property type="component" value="Unassembled WGS sequence"/>
</dbReference>
<dbReference type="AlphaFoldDB" id="A0A2W4Z586"/>
<evidence type="ECO:0000313" key="4">
    <source>
        <dbReference type="Proteomes" id="UP000248614"/>
    </source>
</evidence>
<dbReference type="EMBL" id="QFNF01000024">
    <property type="protein sequence ID" value="PZO76846.1"/>
    <property type="molecule type" value="Genomic_DNA"/>
</dbReference>
<proteinExistence type="predicted"/>
<evidence type="ECO:0000313" key="3">
    <source>
        <dbReference type="EMBL" id="PZO76846.1"/>
    </source>
</evidence>
<accession>A0A2W4Z586</accession>
<feature type="region of interest" description="Disordered" evidence="1">
    <location>
        <begin position="36"/>
        <end position="57"/>
    </location>
</feature>
<dbReference type="GO" id="GO:0016787">
    <property type="term" value="F:hydrolase activity"/>
    <property type="evidence" value="ECO:0007669"/>
    <property type="project" value="UniProtKB-KW"/>
</dbReference>
<dbReference type="InterPro" id="IPR011105">
    <property type="entry name" value="Cell_wall_hydrolase_SleB"/>
</dbReference>
<evidence type="ECO:0000259" key="2">
    <source>
        <dbReference type="Pfam" id="PF07486"/>
    </source>
</evidence>
<feature type="domain" description="Cell wall hydrolase SleB" evidence="2">
    <location>
        <begin position="118"/>
        <end position="227"/>
    </location>
</feature>
<dbReference type="Gene3D" id="1.10.10.2520">
    <property type="entry name" value="Cell wall hydrolase SleB, domain 1"/>
    <property type="match status" value="1"/>
</dbReference>
<organism evidence="3 4">
    <name type="scientific">Sphingomonas hengshuiensis</name>
    <dbReference type="NCBI Taxonomy" id="1609977"/>
    <lineage>
        <taxon>Bacteria</taxon>
        <taxon>Pseudomonadati</taxon>
        <taxon>Pseudomonadota</taxon>
        <taxon>Alphaproteobacteria</taxon>
        <taxon>Sphingomonadales</taxon>
        <taxon>Sphingomonadaceae</taxon>
        <taxon>Sphingomonas</taxon>
    </lineage>
</organism>
<feature type="compositionally biased region" description="Pro residues" evidence="1">
    <location>
        <begin position="384"/>
        <end position="396"/>
    </location>
</feature>
<protein>
    <submittedName>
        <fullName evidence="3">Cell wall hydrolase</fullName>
    </submittedName>
</protein>
<gene>
    <name evidence="3" type="ORF">DI632_09810</name>
</gene>
<keyword evidence="3" id="KW-0378">Hydrolase</keyword>
<comment type="caution">
    <text evidence="3">The sequence shown here is derived from an EMBL/GenBank/DDBJ whole genome shotgun (WGS) entry which is preliminary data.</text>
</comment>
<reference evidence="3 4" key="1">
    <citation type="submission" date="2017-08" db="EMBL/GenBank/DDBJ databases">
        <title>Infants hospitalized years apart are colonized by the same room-sourced microbial strains.</title>
        <authorList>
            <person name="Brooks B."/>
            <person name="Olm M.R."/>
            <person name="Firek B.A."/>
            <person name="Baker R."/>
            <person name="Thomas B.C."/>
            <person name="Morowitz M.J."/>
            <person name="Banfield J.F."/>
        </authorList>
    </citation>
    <scope>NUCLEOTIDE SEQUENCE [LARGE SCALE GENOMIC DNA]</scope>
    <source>
        <strain evidence="3">S2_018_000_R3_110</strain>
    </source>
</reference>
<sequence>MRTGSTAIDGVLVALSVAAAIVPAAIVERAPPVRAEPRVAGGQQGSAGPTTVPAIPPPPVEPAEFRNLPPDEARAFNATVPFVPGPNPAARPFRFGGDADDLARATDCLAAAVLYEAGDDAKGQRAVAQVVLNRVRHPAFPATVCGVVFQGSERRTGCQFTFTCDGALARAYPEPLWERARAIAAAALAGSVYAPVGHATHYHTDWVVPYWQSSLAKIAAVDTHLFFRWSGWWGTPGAFRQRPGAPEPRILQLASHSPAHKLREVLAVEQEAGVLTGRFAPASLPRPASDDADTFLVALDTAGPPERWAALAQATCGDRVRCKFLGWRDPAAVPVQAGAASEPAALATMSFSYLRNRAQPLERMLWNCRQVPRPATECMRRAVAPPPPPSPPPPAGPAIIRNDPIQPGAPLSGVRRRGDPPPAPSPVPQ</sequence>